<evidence type="ECO:0000256" key="4">
    <source>
        <dbReference type="ARBA" id="ARBA00022692"/>
    </source>
</evidence>
<dbReference type="Proteomes" id="UP001500967">
    <property type="component" value="Unassembled WGS sequence"/>
</dbReference>
<keyword evidence="7" id="KW-0067">ATP-binding</keyword>
<evidence type="ECO:0000313" key="13">
    <source>
        <dbReference type="Proteomes" id="UP001500967"/>
    </source>
</evidence>
<keyword evidence="13" id="KW-1185">Reference proteome</keyword>
<evidence type="ECO:0000256" key="2">
    <source>
        <dbReference type="ARBA" id="ARBA00008149"/>
    </source>
</evidence>
<evidence type="ECO:0000313" key="12">
    <source>
        <dbReference type="EMBL" id="GAA0281548.1"/>
    </source>
</evidence>
<gene>
    <name evidence="12" type="primary">eccB_2</name>
    <name evidence="12" type="ORF">GCM10009539_81760</name>
</gene>
<dbReference type="Pfam" id="PF05108">
    <property type="entry name" value="T7SS_ESX1_EccB"/>
    <property type="match status" value="1"/>
</dbReference>
<evidence type="ECO:0000256" key="1">
    <source>
        <dbReference type="ARBA" id="ARBA00004162"/>
    </source>
</evidence>
<feature type="transmembrane region" description="Helical" evidence="11">
    <location>
        <begin position="38"/>
        <end position="61"/>
    </location>
</feature>
<evidence type="ECO:0000256" key="6">
    <source>
        <dbReference type="ARBA" id="ARBA00022801"/>
    </source>
</evidence>
<evidence type="ECO:0000256" key="9">
    <source>
        <dbReference type="ARBA" id="ARBA00023136"/>
    </source>
</evidence>
<evidence type="ECO:0000256" key="3">
    <source>
        <dbReference type="ARBA" id="ARBA00022475"/>
    </source>
</evidence>
<dbReference type="InterPro" id="IPR042485">
    <property type="entry name" value="T7SS_EccB_R3"/>
</dbReference>
<dbReference type="InterPro" id="IPR044857">
    <property type="entry name" value="T7SS_EccB_R1"/>
</dbReference>
<keyword evidence="9 11" id="KW-0472">Membrane</keyword>
<protein>
    <submittedName>
        <fullName evidence="12">Type VII secretion protein EccB</fullName>
    </submittedName>
</protein>
<organism evidence="12 13">
    <name type="scientific">Cryptosporangium japonicum</name>
    <dbReference type="NCBI Taxonomy" id="80872"/>
    <lineage>
        <taxon>Bacteria</taxon>
        <taxon>Bacillati</taxon>
        <taxon>Actinomycetota</taxon>
        <taxon>Actinomycetes</taxon>
        <taxon>Cryptosporangiales</taxon>
        <taxon>Cryptosporangiaceae</taxon>
        <taxon>Cryptosporangium</taxon>
    </lineage>
</organism>
<proteinExistence type="inferred from homology"/>
<evidence type="ECO:0000256" key="5">
    <source>
        <dbReference type="ARBA" id="ARBA00022741"/>
    </source>
</evidence>
<dbReference type="RefSeq" id="WP_344654344.1">
    <property type="nucleotide sequence ID" value="NZ_BAAAGX010000046.1"/>
</dbReference>
<keyword evidence="6" id="KW-0378">Hydrolase</keyword>
<dbReference type="PANTHER" id="PTHR40765">
    <property type="entry name" value="ESX-2 SECRETION SYSTEM ATPASE ECCB2"/>
    <property type="match status" value="1"/>
</dbReference>
<dbReference type="NCBIfam" id="TIGR03919">
    <property type="entry name" value="T7SS_EccB"/>
    <property type="match status" value="1"/>
</dbReference>
<reference evidence="13" key="1">
    <citation type="journal article" date="2019" name="Int. J. Syst. Evol. Microbiol.">
        <title>The Global Catalogue of Microorganisms (GCM) 10K type strain sequencing project: providing services to taxonomists for standard genome sequencing and annotation.</title>
        <authorList>
            <consortium name="The Broad Institute Genomics Platform"/>
            <consortium name="The Broad Institute Genome Sequencing Center for Infectious Disease"/>
            <person name="Wu L."/>
            <person name="Ma J."/>
        </authorList>
    </citation>
    <scope>NUCLEOTIDE SEQUENCE [LARGE SCALE GENOMIC DNA]</scope>
    <source>
        <strain evidence="13">JCM 10425</strain>
    </source>
</reference>
<keyword evidence="5" id="KW-0547">Nucleotide-binding</keyword>
<feature type="region of interest" description="Disordered" evidence="10">
    <location>
        <begin position="320"/>
        <end position="340"/>
    </location>
</feature>
<dbReference type="Gene3D" id="3.30.2390.20">
    <property type="entry name" value="Type VII secretion system EccB, repeat 1 domain"/>
    <property type="match status" value="1"/>
</dbReference>
<keyword evidence="3" id="KW-1003">Cell membrane</keyword>
<accession>A0ABP3EY58</accession>
<dbReference type="InterPro" id="IPR007795">
    <property type="entry name" value="T7SS_EccB"/>
</dbReference>
<comment type="caution">
    <text evidence="12">The sequence shown here is derived from an EMBL/GenBank/DDBJ whole genome shotgun (WGS) entry which is preliminary data.</text>
</comment>
<evidence type="ECO:0000256" key="11">
    <source>
        <dbReference type="SAM" id="Phobius"/>
    </source>
</evidence>
<evidence type="ECO:0000256" key="10">
    <source>
        <dbReference type="SAM" id="MobiDB-lite"/>
    </source>
</evidence>
<evidence type="ECO:0000256" key="8">
    <source>
        <dbReference type="ARBA" id="ARBA00022989"/>
    </source>
</evidence>
<keyword evidence="4 11" id="KW-0812">Transmembrane</keyword>
<comment type="similarity">
    <text evidence="2">Belongs to the EccB family.</text>
</comment>
<sequence>MASRKDQLHSYQFMLQRAISALIMRETDPAQSPLRRGVGAAFIGVMVTVIVAAAFGIYGLLTKTGSNRWQFDNAVVVEKETGATFVYLGGGLTPTVNLASALLISGQGASKTFTVPRNSLTDVPRGRPVGIVGAPSSLPDTKHLLTGAWAACRLPAEDAAGQATVATALLVGRVAAGGTPVGDRSLYVRGRTAEGEPAEYLVWHGHRYRLTAPKAVAALFTSGTSPVDVGSAWLNTLPEGDPIGRIAVPKAGDPSTKVPRRTVGDVGVDRRDGSETFYLVADDGLARLTPLQMDLLKSERAVTPVEIPPSEIAAVPVSKRLASTSPTAQRAPERRPTPLEVPAEGSVCATFDAAGDVAPSLAVSSGEGADTGAIVTAKQTTDGAMLADRVSVPPGRAAVVRDRESGTYSLVTDQGKRFPVESGDALAALGYTDADAVSMPRALLGRIPTGPALTRADAVTPVG</sequence>
<evidence type="ECO:0000256" key="7">
    <source>
        <dbReference type="ARBA" id="ARBA00022840"/>
    </source>
</evidence>
<dbReference type="PANTHER" id="PTHR40765:SF2">
    <property type="entry name" value="ESX-2 SECRETION SYSTEM ATPASE ECCB2"/>
    <property type="match status" value="1"/>
</dbReference>
<comment type="subcellular location">
    <subcellularLocation>
        <location evidence="1">Cell membrane</location>
        <topology evidence="1">Single-pass membrane protein</topology>
    </subcellularLocation>
</comment>
<name>A0ABP3EY58_9ACTN</name>
<keyword evidence="8 11" id="KW-1133">Transmembrane helix</keyword>
<dbReference type="Gene3D" id="2.40.50.910">
    <property type="entry name" value="Type VII secretion system EccB, repeat 3 domain"/>
    <property type="match status" value="1"/>
</dbReference>
<dbReference type="EMBL" id="BAAAGX010000046">
    <property type="protein sequence ID" value="GAA0281548.1"/>
    <property type="molecule type" value="Genomic_DNA"/>
</dbReference>